<reference evidence="1" key="1">
    <citation type="submission" date="2024-05" db="EMBL/GenBank/DDBJ databases">
        <title>Planctomycetes of the genus Singulisphaera possess chitinolytic capabilities.</title>
        <authorList>
            <person name="Ivanova A."/>
        </authorList>
    </citation>
    <scope>NUCLEOTIDE SEQUENCE</scope>
    <source>
        <strain evidence="1">Ch08T</strain>
    </source>
</reference>
<proteinExistence type="predicted"/>
<dbReference type="RefSeq" id="WP_406693460.1">
    <property type="nucleotide sequence ID" value="NZ_CP155447.1"/>
</dbReference>
<name>A0AAU7C6A0_9BACT</name>
<organism evidence="1">
    <name type="scientific">Singulisphaera sp. Ch08</name>
    <dbReference type="NCBI Taxonomy" id="3120278"/>
    <lineage>
        <taxon>Bacteria</taxon>
        <taxon>Pseudomonadati</taxon>
        <taxon>Planctomycetota</taxon>
        <taxon>Planctomycetia</taxon>
        <taxon>Isosphaerales</taxon>
        <taxon>Isosphaeraceae</taxon>
        <taxon>Singulisphaera</taxon>
    </lineage>
</organism>
<dbReference type="EMBL" id="CP155447">
    <property type="protein sequence ID" value="XBH00786.1"/>
    <property type="molecule type" value="Genomic_DNA"/>
</dbReference>
<dbReference type="AlphaFoldDB" id="A0AAU7C6A0"/>
<protein>
    <submittedName>
        <fullName evidence="1">RidA family protein</fullName>
    </submittedName>
</protein>
<accession>A0AAU7C6A0</accession>
<evidence type="ECO:0000313" key="1">
    <source>
        <dbReference type="EMBL" id="XBH00786.1"/>
    </source>
</evidence>
<gene>
    <name evidence="1" type="ORF">V5E97_20750</name>
</gene>
<sequence>MPLIDHPLGGYRFLPGIAPYSCGVISAPGFEIVHVTLHRPAPYRRGFEVIGRHLASEGRPKAALCGIELRSPCPFSFGGFAEFNAGYARILEEWGLFVEGVNPVARTNVAPEVDPPGEPVLYGFSYSRPCDPLLPATIVVAGAGELPEGVLGAEGIVRAGDTSPEGIAVKATFVMNLMEHRLRGLGRDWSTVTAIDIYTIHPIGRLLPEVILGRVGEAGAHGIRWYYSRPPIDGIEYEMDLRGVRTELRIG</sequence>